<organism evidence="14 15">
    <name type="scientific">Granulicella aggregans</name>
    <dbReference type="NCBI Taxonomy" id="474949"/>
    <lineage>
        <taxon>Bacteria</taxon>
        <taxon>Pseudomonadati</taxon>
        <taxon>Acidobacteriota</taxon>
        <taxon>Terriglobia</taxon>
        <taxon>Terriglobales</taxon>
        <taxon>Acidobacteriaceae</taxon>
        <taxon>Granulicella</taxon>
    </lineage>
</organism>
<dbReference type="NCBIfam" id="TIGR01393">
    <property type="entry name" value="lepA"/>
    <property type="match status" value="1"/>
</dbReference>
<dbReference type="FunFam" id="3.40.50.300:FF:000078">
    <property type="entry name" value="Elongation factor 4"/>
    <property type="match status" value="1"/>
</dbReference>
<keyword evidence="2 12" id="KW-1003">Cell membrane</keyword>
<comment type="caution">
    <text evidence="14">The sequence shown here is derived from an EMBL/GenBank/DDBJ whole genome shotgun (WGS) entry which is preliminary data.</text>
</comment>
<dbReference type="FunFam" id="3.30.70.870:FF:000004">
    <property type="entry name" value="Translation factor GUF1, mitochondrial"/>
    <property type="match status" value="1"/>
</dbReference>
<dbReference type="InterPro" id="IPR035654">
    <property type="entry name" value="LepA_IV"/>
</dbReference>
<dbReference type="Pfam" id="PF00679">
    <property type="entry name" value="EFG_C"/>
    <property type="match status" value="1"/>
</dbReference>
<dbReference type="CDD" id="cd01890">
    <property type="entry name" value="LepA"/>
    <property type="match status" value="1"/>
</dbReference>
<keyword evidence="3 12" id="KW-0547">Nucleotide-binding</keyword>
<dbReference type="FunFam" id="3.30.70.2570:FF:000001">
    <property type="entry name" value="Translation factor GUF1, mitochondrial"/>
    <property type="match status" value="1"/>
</dbReference>
<feature type="domain" description="Tr-type G" evidence="13">
    <location>
        <begin position="4"/>
        <end position="186"/>
    </location>
</feature>
<evidence type="ECO:0000256" key="7">
    <source>
        <dbReference type="ARBA" id="ARBA00023136"/>
    </source>
</evidence>
<dbReference type="Proteomes" id="UP000540989">
    <property type="component" value="Unassembled WGS sequence"/>
</dbReference>
<dbReference type="CDD" id="cd03699">
    <property type="entry name" value="EF4_II"/>
    <property type="match status" value="1"/>
</dbReference>
<dbReference type="Pfam" id="PF03144">
    <property type="entry name" value="GTP_EFTU_D2"/>
    <property type="match status" value="1"/>
</dbReference>
<evidence type="ECO:0000256" key="5">
    <source>
        <dbReference type="ARBA" id="ARBA00022917"/>
    </source>
</evidence>
<protein>
    <recommendedName>
        <fullName evidence="11 12">Elongation factor 4</fullName>
        <shortName evidence="12">EF-4</shortName>
        <ecNumber evidence="11 12">3.6.5.n1</ecNumber>
    </recommendedName>
    <alternativeName>
        <fullName evidence="12">Ribosomal back-translocase LepA</fullName>
    </alternativeName>
</protein>
<dbReference type="GO" id="GO:0045727">
    <property type="term" value="P:positive regulation of translation"/>
    <property type="evidence" value="ECO:0007669"/>
    <property type="project" value="UniProtKB-UniRule"/>
</dbReference>
<dbReference type="InterPro" id="IPR006297">
    <property type="entry name" value="EF-4"/>
</dbReference>
<dbReference type="CDD" id="cd03709">
    <property type="entry name" value="lepA_C"/>
    <property type="match status" value="1"/>
</dbReference>
<dbReference type="InterPro" id="IPR000640">
    <property type="entry name" value="EFG_V-like"/>
</dbReference>
<evidence type="ECO:0000256" key="6">
    <source>
        <dbReference type="ARBA" id="ARBA00023134"/>
    </source>
</evidence>
<dbReference type="GO" id="GO:0003924">
    <property type="term" value="F:GTPase activity"/>
    <property type="evidence" value="ECO:0007669"/>
    <property type="project" value="UniProtKB-UniRule"/>
</dbReference>
<dbReference type="NCBIfam" id="TIGR00231">
    <property type="entry name" value="small_GTP"/>
    <property type="match status" value="1"/>
</dbReference>
<comment type="function">
    <text evidence="9 12">Required for accurate and efficient protein synthesis under certain stress conditions. May act as a fidelity factor of the translation reaction, by catalyzing a one-codon backward translocation of tRNAs on improperly translocated ribosomes. Back-translocation proceeds from a post-translocation (POST) complex to a pre-translocation (PRE) complex, thus giving elongation factor G a second chance to translocate the tRNAs correctly. Binds to ribosomes in a GTP-dependent manner.</text>
</comment>
<evidence type="ECO:0000313" key="14">
    <source>
        <dbReference type="EMBL" id="MBB5058275.1"/>
    </source>
</evidence>
<evidence type="ECO:0000256" key="3">
    <source>
        <dbReference type="ARBA" id="ARBA00022741"/>
    </source>
</evidence>
<dbReference type="EMBL" id="JACHIP010000004">
    <property type="protein sequence ID" value="MBB5058275.1"/>
    <property type="molecule type" value="Genomic_DNA"/>
</dbReference>
<dbReference type="SUPFAM" id="SSF54980">
    <property type="entry name" value="EF-G C-terminal domain-like"/>
    <property type="match status" value="2"/>
</dbReference>
<gene>
    <name evidence="12" type="primary">lepA</name>
    <name evidence="14" type="ORF">HDF16_002989</name>
</gene>
<dbReference type="EC" id="3.6.5.n1" evidence="11 12"/>
<dbReference type="PANTHER" id="PTHR43512">
    <property type="entry name" value="TRANSLATION FACTOR GUF1-RELATED"/>
    <property type="match status" value="1"/>
</dbReference>
<comment type="similarity">
    <text evidence="1 12">Belongs to the TRAFAC class translation factor GTPase superfamily. Classic translation factor GTPase family. LepA subfamily.</text>
</comment>
<dbReference type="GO" id="GO:0003746">
    <property type="term" value="F:translation elongation factor activity"/>
    <property type="evidence" value="ECO:0007669"/>
    <property type="project" value="UniProtKB-UniRule"/>
</dbReference>
<dbReference type="PANTHER" id="PTHR43512:SF4">
    <property type="entry name" value="TRANSLATION FACTOR GUF1 HOMOLOG, CHLOROPLASTIC"/>
    <property type="match status" value="1"/>
</dbReference>
<keyword evidence="7 12" id="KW-0472">Membrane</keyword>
<evidence type="ECO:0000256" key="10">
    <source>
        <dbReference type="ARBA" id="ARBA00061052"/>
    </source>
</evidence>
<dbReference type="SUPFAM" id="SSF52540">
    <property type="entry name" value="P-loop containing nucleoside triphosphate hydrolases"/>
    <property type="match status" value="1"/>
</dbReference>
<proteinExistence type="inferred from homology"/>
<dbReference type="PROSITE" id="PS51722">
    <property type="entry name" value="G_TR_2"/>
    <property type="match status" value="1"/>
</dbReference>
<dbReference type="Gene3D" id="3.40.50.300">
    <property type="entry name" value="P-loop containing nucleotide triphosphate hydrolases"/>
    <property type="match status" value="1"/>
</dbReference>
<evidence type="ECO:0000256" key="8">
    <source>
        <dbReference type="ARBA" id="ARBA00050293"/>
    </source>
</evidence>
<evidence type="ECO:0000256" key="1">
    <source>
        <dbReference type="ARBA" id="ARBA00005454"/>
    </source>
</evidence>
<dbReference type="PRINTS" id="PR00315">
    <property type="entry name" value="ELONGATNFCT"/>
</dbReference>
<name>A0A7W7ZE81_9BACT</name>
<evidence type="ECO:0000256" key="4">
    <source>
        <dbReference type="ARBA" id="ARBA00022801"/>
    </source>
</evidence>
<feature type="binding site" evidence="12">
    <location>
        <begin position="133"/>
        <end position="136"/>
    </location>
    <ligand>
        <name>GTP</name>
        <dbReference type="ChEBI" id="CHEBI:37565"/>
    </ligand>
</feature>
<dbReference type="Gene3D" id="3.30.70.2570">
    <property type="entry name" value="Elongation factor 4, C-terminal domain"/>
    <property type="match status" value="1"/>
</dbReference>
<keyword evidence="6 12" id="KW-0342">GTP-binding</keyword>
<evidence type="ECO:0000313" key="15">
    <source>
        <dbReference type="Proteomes" id="UP000540989"/>
    </source>
</evidence>
<evidence type="ECO:0000256" key="9">
    <source>
        <dbReference type="ARBA" id="ARBA00057626"/>
    </source>
</evidence>
<sequence>MDPSHIRNFAIIAHIDHGKSTLSDRLLELTGSLTSREMQAQVLDAMDLERERGITIKAHTVRMVYKAKDGDTYQLNLIDTPGHVDFSYEVSRSLASCEGALLVVDATQGVEAQTLANAYLAVSNGLEILPIINKIDLPSADIERTKEMIEKTVGLPATDAIAVSAKTGLNVEAILEAVVNLLPPPQGNPEAPLQALIFDSWFDPYRGVIVLARIINGKMRKGMKIKLLSNGKTFDVESMGVMTPKPVEIQELTAGEVGFFVATIKNVADTKVGDTITSVENPCDEMLPGFEDIKSMVFAGLYTVDSHEHAMLRDALEKLRLNDASFSFEPESSVALGFGFRCGFLGLLHLEIIQERLEREFSLDLITTAPGVRYKITMTDGTVLEVDNPSRWPDPTEIVSIEEPVIIAKILTNEEYVGGILKLVEDKRGKQKNFEYVSETRVLITYELPLNEIVLDFYDKLKSVSRGYASLDYVLAGTWISPMVKMDILIGGDPVDALGIIVHRDFAYDRGRALVSKMRELIPRQMFEVAIQAAIGAKVIARETVTAIRKNVIAKCYGGDISRKKKLLDKQKEGKKRMKRIGKVDIPQEAFLAVLKVGEE</sequence>
<comment type="similarity">
    <text evidence="10">Belongs to the GTP-binding elongation factor family. LepA subfamily.</text>
</comment>
<dbReference type="InterPro" id="IPR000795">
    <property type="entry name" value="T_Tr_GTP-bd_dom"/>
</dbReference>
<dbReference type="CDD" id="cd16260">
    <property type="entry name" value="EF4_III"/>
    <property type="match status" value="1"/>
</dbReference>
<dbReference type="SUPFAM" id="SSF50447">
    <property type="entry name" value="Translation proteins"/>
    <property type="match status" value="1"/>
</dbReference>
<reference evidence="14 15" key="1">
    <citation type="submission" date="2020-08" db="EMBL/GenBank/DDBJ databases">
        <title>Genomic Encyclopedia of Type Strains, Phase IV (KMG-V): Genome sequencing to study the core and pangenomes of soil and plant-associated prokaryotes.</title>
        <authorList>
            <person name="Whitman W."/>
        </authorList>
    </citation>
    <scope>NUCLEOTIDE SEQUENCE [LARGE SCALE GENOMIC DNA]</scope>
    <source>
        <strain evidence="14 15">M8UP14</strain>
    </source>
</reference>
<dbReference type="InterPro" id="IPR027417">
    <property type="entry name" value="P-loop_NTPase"/>
</dbReference>
<dbReference type="GO" id="GO:0005886">
    <property type="term" value="C:plasma membrane"/>
    <property type="evidence" value="ECO:0007669"/>
    <property type="project" value="UniProtKB-SubCell"/>
</dbReference>
<dbReference type="Gene3D" id="3.30.70.870">
    <property type="entry name" value="Elongation Factor G (Translational Gtpase), domain 3"/>
    <property type="match status" value="1"/>
</dbReference>
<keyword evidence="15" id="KW-1185">Reference proteome</keyword>
<dbReference type="InterPro" id="IPR005225">
    <property type="entry name" value="Small_GTP-bd"/>
</dbReference>
<dbReference type="AlphaFoldDB" id="A0A7W7ZE81"/>
<comment type="subcellular location">
    <subcellularLocation>
        <location evidence="12">Cell membrane</location>
        <topology evidence="12">Peripheral membrane protein</topology>
        <orientation evidence="12">Cytoplasmic side</orientation>
    </subcellularLocation>
</comment>
<keyword evidence="4 12" id="KW-0378">Hydrolase</keyword>
<evidence type="ECO:0000256" key="12">
    <source>
        <dbReference type="HAMAP-Rule" id="MF_00071"/>
    </source>
</evidence>
<dbReference type="Pfam" id="PF00009">
    <property type="entry name" value="GTP_EFTU"/>
    <property type="match status" value="1"/>
</dbReference>
<dbReference type="FunFam" id="3.30.70.240:FF:000007">
    <property type="entry name" value="Translation factor GUF1, mitochondrial"/>
    <property type="match status" value="1"/>
</dbReference>
<dbReference type="GO" id="GO:0005525">
    <property type="term" value="F:GTP binding"/>
    <property type="evidence" value="ECO:0007669"/>
    <property type="project" value="UniProtKB-UniRule"/>
</dbReference>
<dbReference type="InterPro" id="IPR004161">
    <property type="entry name" value="EFTu-like_2"/>
</dbReference>
<dbReference type="InterPro" id="IPR038363">
    <property type="entry name" value="LepA_C_sf"/>
</dbReference>
<dbReference type="InterPro" id="IPR009000">
    <property type="entry name" value="Transl_B-barrel_sf"/>
</dbReference>
<comment type="catalytic activity">
    <reaction evidence="8 12">
        <text>GTP + H2O = GDP + phosphate + H(+)</text>
        <dbReference type="Rhea" id="RHEA:19669"/>
        <dbReference type="ChEBI" id="CHEBI:15377"/>
        <dbReference type="ChEBI" id="CHEBI:15378"/>
        <dbReference type="ChEBI" id="CHEBI:37565"/>
        <dbReference type="ChEBI" id="CHEBI:43474"/>
        <dbReference type="ChEBI" id="CHEBI:58189"/>
        <dbReference type="EC" id="3.6.5.n1"/>
    </reaction>
</comment>
<dbReference type="RefSeq" id="WP_184217819.1">
    <property type="nucleotide sequence ID" value="NZ_JACHIP010000004.1"/>
</dbReference>
<accession>A0A7W7ZE81</accession>
<dbReference type="HAMAP" id="MF_00071">
    <property type="entry name" value="LepA"/>
    <property type="match status" value="1"/>
</dbReference>
<dbReference type="Gene3D" id="2.40.30.10">
    <property type="entry name" value="Translation factors"/>
    <property type="match status" value="1"/>
</dbReference>
<dbReference type="GO" id="GO:0043022">
    <property type="term" value="F:ribosome binding"/>
    <property type="evidence" value="ECO:0007669"/>
    <property type="project" value="UniProtKB-UniRule"/>
</dbReference>
<keyword evidence="5 12" id="KW-0648">Protein biosynthesis</keyword>
<evidence type="ECO:0000256" key="11">
    <source>
        <dbReference type="ARBA" id="ARBA00066744"/>
    </source>
</evidence>
<feature type="binding site" evidence="12">
    <location>
        <begin position="16"/>
        <end position="21"/>
    </location>
    <ligand>
        <name>GTP</name>
        <dbReference type="ChEBI" id="CHEBI:37565"/>
    </ligand>
</feature>
<dbReference type="InterPro" id="IPR035647">
    <property type="entry name" value="EFG_III/V"/>
</dbReference>
<dbReference type="Pfam" id="PF06421">
    <property type="entry name" value="LepA_C"/>
    <property type="match status" value="1"/>
</dbReference>
<dbReference type="InterPro" id="IPR013842">
    <property type="entry name" value="LepA_CTD"/>
</dbReference>
<dbReference type="FunFam" id="2.40.30.10:FF:000015">
    <property type="entry name" value="Translation factor GUF1, mitochondrial"/>
    <property type="match status" value="1"/>
</dbReference>
<evidence type="ECO:0000256" key="2">
    <source>
        <dbReference type="ARBA" id="ARBA00022475"/>
    </source>
</evidence>
<dbReference type="Gene3D" id="3.30.70.240">
    <property type="match status" value="1"/>
</dbReference>
<evidence type="ECO:0000259" key="13">
    <source>
        <dbReference type="PROSITE" id="PS51722"/>
    </source>
</evidence>